<evidence type="ECO:0000313" key="2">
    <source>
        <dbReference type="Proteomes" id="UP001151532"/>
    </source>
</evidence>
<name>A0A9Q0TKN7_SALPP</name>
<protein>
    <submittedName>
        <fullName evidence="1">Uncharacterized protein</fullName>
    </submittedName>
</protein>
<reference evidence="1" key="1">
    <citation type="submission" date="2022-11" db="EMBL/GenBank/DDBJ databases">
        <authorList>
            <person name="Hyden B.L."/>
            <person name="Feng K."/>
            <person name="Yates T."/>
            <person name="Jawdy S."/>
            <person name="Smart L.B."/>
            <person name="Muchero W."/>
        </authorList>
    </citation>
    <scope>NUCLEOTIDE SEQUENCE</scope>
    <source>
        <tissue evidence="1">Shoot tip</tissue>
    </source>
</reference>
<reference evidence="1" key="2">
    <citation type="journal article" date="2023" name="Int. J. Mol. Sci.">
        <title>De Novo Assembly and Annotation of 11 Diverse Shrub Willow (Salix) Genomes Reveals Novel Gene Organization in Sex-Linked Regions.</title>
        <authorList>
            <person name="Hyden B."/>
            <person name="Feng K."/>
            <person name="Yates T.B."/>
            <person name="Jawdy S."/>
            <person name="Cereghino C."/>
            <person name="Smart L.B."/>
            <person name="Muchero W."/>
        </authorList>
    </citation>
    <scope>NUCLEOTIDE SEQUENCE</scope>
    <source>
        <tissue evidence="1">Shoot tip</tissue>
    </source>
</reference>
<dbReference type="AlphaFoldDB" id="A0A9Q0TKN7"/>
<dbReference type="EMBL" id="JAPFFK010000015">
    <property type="protein sequence ID" value="KAJ6713350.1"/>
    <property type="molecule type" value="Genomic_DNA"/>
</dbReference>
<comment type="caution">
    <text evidence="1">The sequence shown here is derived from an EMBL/GenBank/DDBJ whole genome shotgun (WGS) entry which is preliminary data.</text>
</comment>
<evidence type="ECO:0000313" key="1">
    <source>
        <dbReference type="EMBL" id="KAJ6713350.1"/>
    </source>
</evidence>
<accession>A0A9Q0TKN7</accession>
<organism evidence="1 2">
    <name type="scientific">Salix purpurea</name>
    <name type="common">Purple osier willow</name>
    <dbReference type="NCBI Taxonomy" id="77065"/>
    <lineage>
        <taxon>Eukaryota</taxon>
        <taxon>Viridiplantae</taxon>
        <taxon>Streptophyta</taxon>
        <taxon>Embryophyta</taxon>
        <taxon>Tracheophyta</taxon>
        <taxon>Spermatophyta</taxon>
        <taxon>Magnoliopsida</taxon>
        <taxon>eudicotyledons</taxon>
        <taxon>Gunneridae</taxon>
        <taxon>Pentapetalae</taxon>
        <taxon>rosids</taxon>
        <taxon>fabids</taxon>
        <taxon>Malpighiales</taxon>
        <taxon>Salicaceae</taxon>
        <taxon>Saliceae</taxon>
        <taxon>Salix</taxon>
    </lineage>
</organism>
<sequence length="73" mass="8051">MKETAPTGTRTVPSLGPAKSRAKMLCCSSCHLCGMNHFSSLHPQRKEASFFNGFSSYGSFGSLSCGWIKHFYR</sequence>
<dbReference type="Proteomes" id="UP001151532">
    <property type="component" value="Chromosome 1"/>
</dbReference>
<proteinExistence type="predicted"/>
<keyword evidence="2" id="KW-1185">Reference proteome</keyword>
<gene>
    <name evidence="1" type="ORF">OIU79_009360</name>
</gene>